<comment type="caution">
    <text evidence="1">The sequence shown here is derived from an EMBL/GenBank/DDBJ whole genome shotgun (WGS) entry which is preliminary data.</text>
</comment>
<accession>A0A523XMK9</accession>
<reference evidence="1 2" key="1">
    <citation type="submission" date="2019-03" db="EMBL/GenBank/DDBJ databases">
        <title>Metabolic potential of uncultured bacteria and archaea associated with petroleum seepage in deep-sea sediments.</title>
        <authorList>
            <person name="Dong X."/>
            <person name="Hubert C."/>
        </authorList>
    </citation>
    <scope>NUCLEOTIDE SEQUENCE [LARGE SCALE GENOMIC DNA]</scope>
    <source>
        <strain evidence="1">E29_bin36</strain>
    </source>
</reference>
<dbReference type="GO" id="GO:0042597">
    <property type="term" value="C:periplasmic space"/>
    <property type="evidence" value="ECO:0007669"/>
    <property type="project" value="TreeGrafter"/>
</dbReference>
<dbReference type="InterPro" id="IPR009003">
    <property type="entry name" value="Peptidase_S1_PA"/>
</dbReference>
<proteinExistence type="predicted"/>
<organism evidence="1 2">
    <name type="scientific">candidate division TA06 bacterium</name>
    <dbReference type="NCBI Taxonomy" id="2250710"/>
    <lineage>
        <taxon>Bacteria</taxon>
        <taxon>Bacteria division TA06</taxon>
    </lineage>
</organism>
<dbReference type="AlphaFoldDB" id="A0A523XMK9"/>
<protein>
    <recommendedName>
        <fullName evidence="3">Serine protease</fullName>
    </recommendedName>
</protein>
<evidence type="ECO:0000313" key="2">
    <source>
        <dbReference type="Proteomes" id="UP000315534"/>
    </source>
</evidence>
<dbReference type="Gene3D" id="2.40.10.10">
    <property type="entry name" value="Trypsin-like serine proteases"/>
    <property type="match status" value="1"/>
</dbReference>
<dbReference type="Proteomes" id="UP000315534">
    <property type="component" value="Unassembled WGS sequence"/>
</dbReference>
<dbReference type="GO" id="GO:0006515">
    <property type="term" value="P:protein quality control for misfolded or incompletely synthesized proteins"/>
    <property type="evidence" value="ECO:0007669"/>
    <property type="project" value="TreeGrafter"/>
</dbReference>
<sequence>MKMRHSFVTTGALLGVFAAVGFLIGLTIASNLNLAPEAKAQANVRASAVELQNMFGEAANAVMPSVVNISAEKVISRKLPFRFKFWDRDFDELFKNPPGERKVASLGSGVIVDSRGYILTNNHVIDGADKFVVTLHDCTEY</sequence>
<evidence type="ECO:0008006" key="3">
    <source>
        <dbReference type="Google" id="ProtNLM"/>
    </source>
</evidence>
<evidence type="ECO:0000313" key="1">
    <source>
        <dbReference type="EMBL" id="TET80538.1"/>
    </source>
</evidence>
<dbReference type="PANTHER" id="PTHR22939">
    <property type="entry name" value="SERINE PROTEASE FAMILY S1C HTRA-RELATED"/>
    <property type="match status" value="1"/>
</dbReference>
<feature type="non-terminal residue" evidence="1">
    <location>
        <position position="141"/>
    </location>
</feature>
<dbReference type="EMBL" id="SOIP01000323">
    <property type="protein sequence ID" value="TET80538.1"/>
    <property type="molecule type" value="Genomic_DNA"/>
</dbReference>
<dbReference type="PANTHER" id="PTHR22939:SF129">
    <property type="entry name" value="SERINE PROTEASE HTRA2, MITOCHONDRIAL"/>
    <property type="match status" value="1"/>
</dbReference>
<dbReference type="InterPro" id="IPR043504">
    <property type="entry name" value="Peptidase_S1_PA_chymotrypsin"/>
</dbReference>
<name>A0A523XMK9_UNCT6</name>
<dbReference type="SUPFAM" id="SSF50494">
    <property type="entry name" value="Trypsin-like serine proteases"/>
    <property type="match status" value="1"/>
</dbReference>
<gene>
    <name evidence="1" type="ORF">E3J38_05415</name>
</gene>